<dbReference type="Proteomes" id="UP000004471">
    <property type="component" value="Unassembled WGS sequence"/>
</dbReference>
<accession>F3FY73</accession>
<dbReference type="EMBL" id="AEAH01003314">
    <property type="protein sequence ID" value="EGH35165.1"/>
    <property type="molecule type" value="Genomic_DNA"/>
</dbReference>
<dbReference type="AlphaFoldDB" id="F3FY73"/>
<feature type="non-terminal residue" evidence="1">
    <location>
        <position position="54"/>
    </location>
</feature>
<reference evidence="1 2" key="1">
    <citation type="journal article" date="2011" name="PLoS Pathog.">
        <title>Dynamic evolution of pathogenicity revealed by sequencing and comparative genomics of 19 Pseudomonas syringae isolates.</title>
        <authorList>
            <person name="Baltrus D.A."/>
            <person name="Nishimura M.T."/>
            <person name="Romanchuk A."/>
            <person name="Chang J.H."/>
            <person name="Mukhtar M.S."/>
            <person name="Cherkis K."/>
            <person name="Roach J."/>
            <person name="Grant S.R."/>
            <person name="Jones C.D."/>
            <person name="Dangl J.L."/>
        </authorList>
    </citation>
    <scope>NUCLEOTIDE SEQUENCE [LARGE SCALE GENOMIC DNA]</scope>
    <source>
        <strain evidence="2">M301072PT</strain>
    </source>
</reference>
<gene>
    <name evidence="1" type="ORF">PSYJA_41697</name>
</gene>
<evidence type="ECO:0000313" key="2">
    <source>
        <dbReference type="Proteomes" id="UP000004471"/>
    </source>
</evidence>
<comment type="caution">
    <text evidence="1">The sequence shown here is derived from an EMBL/GenBank/DDBJ whole genome shotgun (WGS) entry which is preliminary data.</text>
</comment>
<protein>
    <submittedName>
        <fullName evidence="1">Uncharacterized protein</fullName>
    </submittedName>
</protein>
<evidence type="ECO:0000313" key="1">
    <source>
        <dbReference type="EMBL" id="EGH35165.1"/>
    </source>
</evidence>
<sequence length="54" mass="5978">AEFLGRALSWGSGVDAVVSGDSRREQRQYATWIMRLAQRTGQYSGSWGKQTLAS</sequence>
<organism evidence="1 2">
    <name type="scientific">Pseudomonas syringae pv. japonica str. M301072</name>
    <dbReference type="NCBI Taxonomy" id="629262"/>
    <lineage>
        <taxon>Bacteria</taxon>
        <taxon>Pseudomonadati</taxon>
        <taxon>Pseudomonadota</taxon>
        <taxon>Gammaproteobacteria</taxon>
        <taxon>Pseudomonadales</taxon>
        <taxon>Pseudomonadaceae</taxon>
        <taxon>Pseudomonas</taxon>
        <taxon>Pseudomonas syringae</taxon>
    </lineage>
</organism>
<feature type="non-terminal residue" evidence="1">
    <location>
        <position position="1"/>
    </location>
</feature>
<name>F3FY73_PSESX</name>
<dbReference type="HOGENOM" id="CLU_3037229_0_0_6"/>
<proteinExistence type="predicted"/>